<dbReference type="GO" id="GO:0002020">
    <property type="term" value="F:protease binding"/>
    <property type="evidence" value="ECO:0007669"/>
    <property type="project" value="TreeGrafter"/>
</dbReference>
<dbReference type="AlphaFoldDB" id="A0A7L7KQ92"/>
<comment type="subcellular location">
    <subcellularLocation>
        <location evidence="1">Membrane</location>
    </subcellularLocation>
</comment>
<dbReference type="Proteomes" id="UP000514720">
    <property type="component" value="Chromosome"/>
</dbReference>
<evidence type="ECO:0000256" key="1">
    <source>
        <dbReference type="ARBA" id="ARBA00004370"/>
    </source>
</evidence>
<dbReference type="SUPFAM" id="SSF117892">
    <property type="entry name" value="Band 7/SPFH domain"/>
    <property type="match status" value="1"/>
</dbReference>
<reference evidence="8 9" key="1">
    <citation type="submission" date="2020-02" db="EMBL/GenBank/DDBJ databases">
        <authorList>
            <person name="Zheng R.K."/>
            <person name="Sun C.M."/>
        </authorList>
    </citation>
    <scope>NUCLEOTIDE SEQUENCE [LARGE SCALE GENOMIC DNA]</scope>
    <source>
        <strain evidence="9">zrk13</strain>
    </source>
</reference>
<evidence type="ECO:0000256" key="3">
    <source>
        <dbReference type="ARBA" id="ARBA00023136"/>
    </source>
</evidence>
<feature type="region of interest" description="Disordered" evidence="5">
    <location>
        <begin position="468"/>
        <end position="502"/>
    </location>
</feature>
<evidence type="ECO:0000256" key="2">
    <source>
        <dbReference type="ARBA" id="ARBA00007161"/>
    </source>
</evidence>
<evidence type="ECO:0000256" key="6">
    <source>
        <dbReference type="SAM" id="Phobius"/>
    </source>
</evidence>
<evidence type="ECO:0000259" key="7">
    <source>
        <dbReference type="SMART" id="SM00244"/>
    </source>
</evidence>
<sequence>MALLATGVWVTAGVVILGIGLVIFALGYVKARPNQAYIITSPQKTSRVVTGKATWRMPFISRVDVIPLDIIQVDIKTTSAVPTNEFIDIFVDGVANIKVRHDVGDIKRAAEIFLMMGRDQVKKIAEEILEGNMREIIGQMKLTELVQNRDKFADEVRTTAMQDMEKMGLEIINITIQNFTDNNGVIQDLGVDNVEQIRKDASIAKAEAQRDVEVKTSEAKEVANQARIKAELLIAEQNTELDLKKAALKRKAQTEQATADAAYSIRQQEEQLKINVAEQNALIARKEKEIELKEREVRVQERFLEASIKKQADADKYAAEQKAQADLFTRTKDAEAELAEETNRAAAIKVVADAEREAALARAKGIEAVGLAEAAAIEKKALAMKKMEEAAILGLVLDSDVLPKIVEAAAAPLAQTDKIVMYGEGNAAKLSKDIMKTGTNILEGVKETLGIDLGGLLSGALGGVAAHKLADKTDEPTVKETPKTEPKPASKPAPEPKPTKKA</sequence>
<feature type="transmembrane region" description="Helical" evidence="6">
    <location>
        <begin position="6"/>
        <end position="29"/>
    </location>
</feature>
<dbReference type="InterPro" id="IPR001107">
    <property type="entry name" value="Band_7"/>
</dbReference>
<dbReference type="KEGG" id="xcl:G4Z02_03510"/>
<dbReference type="GO" id="GO:0072659">
    <property type="term" value="P:protein localization to plasma membrane"/>
    <property type="evidence" value="ECO:0007669"/>
    <property type="project" value="TreeGrafter"/>
</dbReference>
<keyword evidence="6" id="KW-0812">Transmembrane</keyword>
<evidence type="ECO:0000313" key="8">
    <source>
        <dbReference type="EMBL" id="QMS84857.1"/>
    </source>
</evidence>
<feature type="domain" description="Band 7" evidence="7">
    <location>
        <begin position="26"/>
        <end position="201"/>
    </location>
</feature>
<dbReference type="EMBL" id="CP048914">
    <property type="protein sequence ID" value="QMS84857.1"/>
    <property type="molecule type" value="Genomic_DNA"/>
</dbReference>
<gene>
    <name evidence="8" type="ORF">G4Z02_03510</name>
</gene>
<evidence type="ECO:0000256" key="4">
    <source>
        <dbReference type="SAM" id="Coils"/>
    </source>
</evidence>
<keyword evidence="3 6" id="KW-0472">Membrane</keyword>
<feature type="coiled-coil region" evidence="4">
    <location>
        <begin position="269"/>
        <end position="296"/>
    </location>
</feature>
<evidence type="ECO:0000313" key="9">
    <source>
        <dbReference type="Proteomes" id="UP000514720"/>
    </source>
</evidence>
<comment type="similarity">
    <text evidence="2">Belongs to the band 7/mec-2 family. Flotillin subfamily.</text>
</comment>
<proteinExistence type="inferred from homology"/>
<dbReference type="RefSeq" id="WP_258878478.1">
    <property type="nucleotide sequence ID" value="NZ_CP048914.1"/>
</dbReference>
<evidence type="ECO:0000256" key="5">
    <source>
        <dbReference type="SAM" id="MobiDB-lite"/>
    </source>
</evidence>
<feature type="compositionally biased region" description="Basic and acidic residues" evidence="5">
    <location>
        <begin position="468"/>
        <end position="488"/>
    </location>
</feature>
<dbReference type="Gene3D" id="3.30.479.30">
    <property type="entry name" value="Band 7 domain"/>
    <property type="match status" value="1"/>
</dbReference>
<dbReference type="GO" id="GO:0005886">
    <property type="term" value="C:plasma membrane"/>
    <property type="evidence" value="ECO:0007669"/>
    <property type="project" value="TreeGrafter"/>
</dbReference>
<dbReference type="CDD" id="cd03399">
    <property type="entry name" value="SPFH_flotillin"/>
    <property type="match status" value="1"/>
</dbReference>
<dbReference type="SMART" id="SM00244">
    <property type="entry name" value="PHB"/>
    <property type="match status" value="1"/>
</dbReference>
<dbReference type="PANTHER" id="PTHR13806:SF46">
    <property type="entry name" value="FLOTILLIN-1-RELATED"/>
    <property type="match status" value="1"/>
</dbReference>
<accession>A0A7L7KQ92</accession>
<feature type="coiled-coil region" evidence="4">
    <location>
        <begin position="191"/>
        <end position="225"/>
    </location>
</feature>
<keyword evidence="6" id="KW-1133">Transmembrane helix</keyword>
<dbReference type="PANTHER" id="PTHR13806">
    <property type="entry name" value="FLOTILLIN-RELATED"/>
    <property type="match status" value="1"/>
</dbReference>
<dbReference type="InterPro" id="IPR036013">
    <property type="entry name" value="Band_7/SPFH_dom_sf"/>
</dbReference>
<protein>
    <submittedName>
        <fullName evidence="8">Flotillin family protein</fullName>
    </submittedName>
</protein>
<keyword evidence="4" id="KW-0175">Coiled coil</keyword>
<dbReference type="InterPro" id="IPR027705">
    <property type="entry name" value="Flotillin_fam"/>
</dbReference>
<name>A0A7L7KQ92_9MOLU</name>
<dbReference type="Pfam" id="PF01145">
    <property type="entry name" value="Band_7"/>
    <property type="match status" value="1"/>
</dbReference>
<keyword evidence="9" id="KW-1185">Reference proteome</keyword>
<organism evidence="8 9">
    <name type="scientific">Candidatus Xianfuyuplasma coldseepsis</name>
    <dbReference type="NCBI Taxonomy" id="2782163"/>
    <lineage>
        <taxon>Bacteria</taxon>
        <taxon>Bacillati</taxon>
        <taxon>Mycoplasmatota</taxon>
        <taxon>Mollicutes</taxon>
        <taxon>Candidatus Izemoplasmatales</taxon>
        <taxon>Candidatus Izemoplasmataceae</taxon>
        <taxon>Candidatus Xianfuyuplasma</taxon>
    </lineage>
</organism>